<dbReference type="PIRSF" id="PIRSF006615">
    <property type="entry name" value="Zn_crbxpep_Taq"/>
    <property type="match status" value="1"/>
</dbReference>
<evidence type="ECO:0000256" key="2">
    <source>
        <dbReference type="ARBA" id="ARBA00022670"/>
    </source>
</evidence>
<evidence type="ECO:0000256" key="6">
    <source>
        <dbReference type="ARBA" id="ARBA00052755"/>
    </source>
</evidence>
<evidence type="ECO:0000256" key="4">
    <source>
        <dbReference type="ARBA" id="ARBA00022801"/>
    </source>
</evidence>
<dbReference type="PANTHER" id="PTHR34217:SF1">
    <property type="entry name" value="CARBOXYPEPTIDASE 1"/>
    <property type="match status" value="1"/>
</dbReference>
<evidence type="ECO:0000256" key="9">
    <source>
        <dbReference type="PIRSR" id="PIRSR006615-1"/>
    </source>
</evidence>
<evidence type="ECO:0000256" key="3">
    <source>
        <dbReference type="ARBA" id="ARBA00022723"/>
    </source>
</evidence>
<keyword evidence="3 8" id="KW-0479">Metal-binding</keyword>
<evidence type="ECO:0000313" key="12">
    <source>
        <dbReference type="Proteomes" id="UP000534783"/>
    </source>
</evidence>
<dbReference type="Gene3D" id="1.10.1370.30">
    <property type="match status" value="1"/>
</dbReference>
<dbReference type="FunFam" id="1.10.1370.30:FF:000003">
    <property type="entry name" value="Thermostable carboxypeptidase 1"/>
    <property type="match status" value="1"/>
</dbReference>
<gene>
    <name evidence="11" type="ORF">MNODULE_10375</name>
</gene>
<dbReference type="GO" id="GO:0008270">
    <property type="term" value="F:zinc ion binding"/>
    <property type="evidence" value="ECO:0007669"/>
    <property type="project" value="UniProtKB-ARBA"/>
</dbReference>
<dbReference type="GO" id="GO:0004181">
    <property type="term" value="F:metallocarboxypeptidase activity"/>
    <property type="evidence" value="ECO:0007669"/>
    <property type="project" value="UniProtKB-UniRule"/>
</dbReference>
<keyword evidence="2 8" id="KW-0645">Protease</keyword>
<dbReference type="PROSITE" id="PS52034">
    <property type="entry name" value="PEPTIDASE_M32"/>
    <property type="match status" value="1"/>
</dbReference>
<keyword evidence="12" id="KW-1185">Reference proteome</keyword>
<comment type="caution">
    <text evidence="11">The sequence shown here is derived from an EMBL/GenBank/DDBJ whole genome shotgun (WGS) entry which is preliminary data.</text>
</comment>
<evidence type="ECO:0000256" key="5">
    <source>
        <dbReference type="ARBA" id="ARBA00023049"/>
    </source>
</evidence>
<organism evidence="11 12">
    <name type="scientific">Candidatus Manganitrophus noduliformans</name>
    <dbReference type="NCBI Taxonomy" id="2606439"/>
    <lineage>
        <taxon>Bacteria</taxon>
        <taxon>Pseudomonadati</taxon>
        <taxon>Nitrospirota</taxon>
        <taxon>Nitrospiria</taxon>
        <taxon>Candidatus Troglogloeales</taxon>
        <taxon>Candidatus Manganitrophaceae</taxon>
        <taxon>Candidatus Manganitrophus</taxon>
    </lineage>
</organism>
<dbReference type="GO" id="GO:0006508">
    <property type="term" value="P:proteolysis"/>
    <property type="evidence" value="ECO:0007669"/>
    <property type="project" value="UniProtKB-UniRule"/>
</dbReference>
<keyword evidence="1 8" id="KW-0121">Carboxypeptidase</keyword>
<protein>
    <recommendedName>
        <fullName evidence="8">Metal-dependent carboxypeptidase</fullName>
        <ecNumber evidence="8">3.4.17.19</ecNumber>
    </recommendedName>
</protein>
<reference evidence="11 12" key="1">
    <citation type="journal article" date="2020" name="Nature">
        <title>Bacterial chemolithoautotrophy via manganese oxidation.</title>
        <authorList>
            <person name="Yu H."/>
            <person name="Leadbetter J.R."/>
        </authorList>
    </citation>
    <scope>NUCLEOTIDE SEQUENCE [LARGE SCALE GENOMIC DNA]</scope>
    <source>
        <strain evidence="11 12">Mn-1</strain>
    </source>
</reference>
<name>A0A7X6IAW3_9BACT</name>
<dbReference type="CDD" id="cd06460">
    <property type="entry name" value="M32_Taq"/>
    <property type="match status" value="1"/>
</dbReference>
<dbReference type="EC" id="3.4.17.19" evidence="8"/>
<comment type="similarity">
    <text evidence="7 8">Belongs to the peptidase M32 family.</text>
</comment>
<keyword evidence="9" id="KW-0862">Zinc</keyword>
<sequence>MKTLQDLKPLIEYLQEIQHLSSAISIFHWDQETYMPPGAGQARAQQLSSLGGLAHDKSVGPEMQRLLSQWVDLKSGEIKGEWDEAPQALLREVWRDYDKATKLPSEYVRRFAKASSISEQVWVEARKKSDFPLFMPHLKTMVDLKKEEIGYIGYKDSPYDALLDAYEPGMTVAQLVPLFAALKQELVPLLEKIVHSPVQPKDDFLRHSYVPEKQLAFGHQVLEAMGFNFNTGRQDLSAHPFTTSFHPTDVRITTRVDEHDLLSSLFSSIHEGGHALYDQGLQADLYGTPLGEARSLGVHESQSRLWENGIGRSKPFWGHFYPILQKTFPEGLRGVDPETFYAAVNTVRPSLIRVEADELTYNLHIMVRFEIERALIEENLPVEELPSLWNEKMGQYLGVVPDSDAHGVLQDIHWSGGAIGYFPTYTLGNLYSVQFLNQAKKEMPGLEGEIAKGNLLPLKKWLNEKIHRWGKQYPTDELVRRVTGEPLNPTYFIQYLKEKFGPIYRVT</sequence>
<dbReference type="EMBL" id="VTOW01000002">
    <property type="protein sequence ID" value="NKE71141.1"/>
    <property type="molecule type" value="Genomic_DNA"/>
</dbReference>
<comment type="catalytic activity">
    <reaction evidence="6 8">
        <text>Release of a C-terminal amino acid with broad specificity, except for -Pro.</text>
        <dbReference type="EC" id="3.4.17.19"/>
    </reaction>
</comment>
<feature type="active site" description="Proton donor/acceptor" evidence="10">
    <location>
        <position position="271"/>
    </location>
</feature>
<dbReference type="Proteomes" id="UP000534783">
    <property type="component" value="Unassembled WGS sequence"/>
</dbReference>
<evidence type="ECO:0000256" key="8">
    <source>
        <dbReference type="PIRNR" id="PIRNR006615"/>
    </source>
</evidence>
<dbReference type="PRINTS" id="PR00998">
    <property type="entry name" value="CRBOXYPTASET"/>
</dbReference>
<dbReference type="RefSeq" id="WP_168059503.1">
    <property type="nucleotide sequence ID" value="NZ_VTOW01000002.1"/>
</dbReference>
<dbReference type="Pfam" id="PF02074">
    <property type="entry name" value="Peptidase_M32"/>
    <property type="match status" value="1"/>
</dbReference>
<comment type="cofactor">
    <cofactor evidence="9">
        <name>Zn(2+)</name>
        <dbReference type="ChEBI" id="CHEBI:29105"/>
    </cofactor>
    <text evidence="9">Binds 1 zinc ion per subunit.</text>
</comment>
<evidence type="ECO:0000313" key="11">
    <source>
        <dbReference type="EMBL" id="NKE71141.1"/>
    </source>
</evidence>
<dbReference type="AlphaFoldDB" id="A0A7X6IAW3"/>
<feature type="binding site" evidence="9">
    <location>
        <position position="270"/>
    </location>
    <ligand>
        <name>Zn(2+)</name>
        <dbReference type="ChEBI" id="CHEBI:29105"/>
        <note>catalytic</note>
    </ligand>
</feature>
<evidence type="ECO:0000256" key="7">
    <source>
        <dbReference type="ARBA" id="ARBA00061580"/>
    </source>
</evidence>
<dbReference type="SUPFAM" id="SSF55486">
    <property type="entry name" value="Metalloproteases ('zincins'), catalytic domain"/>
    <property type="match status" value="1"/>
</dbReference>
<feature type="binding site" evidence="9">
    <location>
        <position position="274"/>
    </location>
    <ligand>
        <name>Zn(2+)</name>
        <dbReference type="ChEBI" id="CHEBI:29105"/>
        <note>catalytic</note>
    </ligand>
</feature>
<keyword evidence="4 8" id="KW-0378">Hydrolase</keyword>
<proteinExistence type="inferred from homology"/>
<comment type="function">
    <text evidence="8">Broad specificity carboxypetidase that releases amino acids sequentially from the C-terminus, including neutral, aromatic, polar and basic residues.</text>
</comment>
<accession>A0A7X6IAW3</accession>
<keyword evidence="5 8" id="KW-0482">Metalloprotease</keyword>
<dbReference type="PANTHER" id="PTHR34217">
    <property type="entry name" value="METAL-DEPENDENT CARBOXYPEPTIDASE"/>
    <property type="match status" value="1"/>
</dbReference>
<evidence type="ECO:0000256" key="10">
    <source>
        <dbReference type="PIRSR" id="PIRSR006615-2"/>
    </source>
</evidence>
<dbReference type="InterPro" id="IPR001333">
    <property type="entry name" value="Peptidase_M32_Taq"/>
</dbReference>
<evidence type="ECO:0000256" key="1">
    <source>
        <dbReference type="ARBA" id="ARBA00022645"/>
    </source>
</evidence>
<feature type="binding site" evidence="9">
    <location>
        <position position="300"/>
    </location>
    <ligand>
        <name>Zn(2+)</name>
        <dbReference type="ChEBI" id="CHEBI:29105"/>
        <note>catalytic</note>
    </ligand>
</feature>